<feature type="transmembrane region" description="Helical" evidence="9">
    <location>
        <begin position="6"/>
        <end position="27"/>
    </location>
</feature>
<keyword evidence="2" id="KW-0813">Transport</keyword>
<evidence type="ECO:0000313" key="11">
    <source>
        <dbReference type="Proteomes" id="UP001501598"/>
    </source>
</evidence>
<reference evidence="11" key="1">
    <citation type="journal article" date="2019" name="Int. J. Syst. Evol. Microbiol.">
        <title>The Global Catalogue of Microorganisms (GCM) 10K type strain sequencing project: providing services to taxonomists for standard genome sequencing and annotation.</title>
        <authorList>
            <consortium name="The Broad Institute Genomics Platform"/>
            <consortium name="The Broad Institute Genome Sequencing Center for Infectious Disease"/>
            <person name="Wu L."/>
            <person name="Ma J."/>
        </authorList>
    </citation>
    <scope>NUCLEOTIDE SEQUENCE [LARGE SCALE GENOMIC DNA]</scope>
    <source>
        <strain evidence="11">JCM 17906</strain>
    </source>
</reference>
<keyword evidence="5" id="KW-0029">Amino-acid transport</keyword>
<organism evidence="10 11">
    <name type="scientific">Pseudonocardia xishanensis</name>
    <dbReference type="NCBI Taxonomy" id="630995"/>
    <lineage>
        <taxon>Bacteria</taxon>
        <taxon>Bacillati</taxon>
        <taxon>Actinomycetota</taxon>
        <taxon>Actinomycetes</taxon>
        <taxon>Pseudonocardiales</taxon>
        <taxon>Pseudonocardiaceae</taxon>
        <taxon>Pseudonocardia</taxon>
    </lineage>
</organism>
<feature type="transmembrane region" description="Helical" evidence="9">
    <location>
        <begin position="60"/>
        <end position="79"/>
    </location>
</feature>
<dbReference type="Proteomes" id="UP001501598">
    <property type="component" value="Unassembled WGS sequence"/>
</dbReference>
<dbReference type="PANTHER" id="PTHR11795:SF445">
    <property type="entry name" value="AMINO ACID ABC TRANSPORTER PERMEASE PROTEIN"/>
    <property type="match status" value="1"/>
</dbReference>
<comment type="caution">
    <text evidence="10">The sequence shown here is derived from an EMBL/GenBank/DDBJ whole genome shotgun (WGS) entry which is preliminary data.</text>
</comment>
<evidence type="ECO:0000313" key="10">
    <source>
        <dbReference type="EMBL" id="GAA4536710.1"/>
    </source>
</evidence>
<gene>
    <name evidence="10" type="ORF">GCM10023175_04000</name>
</gene>
<feature type="transmembrane region" description="Helical" evidence="9">
    <location>
        <begin position="91"/>
        <end position="115"/>
    </location>
</feature>
<evidence type="ECO:0000256" key="9">
    <source>
        <dbReference type="SAM" id="Phobius"/>
    </source>
</evidence>
<evidence type="ECO:0000256" key="5">
    <source>
        <dbReference type="ARBA" id="ARBA00022970"/>
    </source>
</evidence>
<feature type="transmembrane region" description="Helical" evidence="9">
    <location>
        <begin position="190"/>
        <end position="207"/>
    </location>
</feature>
<dbReference type="RefSeq" id="WP_345412065.1">
    <property type="nucleotide sequence ID" value="NZ_BAABGT010000005.1"/>
</dbReference>
<comment type="similarity">
    <text evidence="8">Belongs to the binding-protein-dependent transport system permease family. LivHM subfamily.</text>
</comment>
<accession>A0ABP8RFD3</accession>
<keyword evidence="3" id="KW-1003">Cell membrane</keyword>
<keyword evidence="6 9" id="KW-1133">Transmembrane helix</keyword>
<keyword evidence="11" id="KW-1185">Reference proteome</keyword>
<evidence type="ECO:0000256" key="4">
    <source>
        <dbReference type="ARBA" id="ARBA00022692"/>
    </source>
</evidence>
<dbReference type="PANTHER" id="PTHR11795">
    <property type="entry name" value="BRANCHED-CHAIN AMINO ACID TRANSPORT SYSTEM PERMEASE PROTEIN LIVH"/>
    <property type="match status" value="1"/>
</dbReference>
<keyword evidence="7 9" id="KW-0472">Membrane</keyword>
<evidence type="ECO:0000256" key="3">
    <source>
        <dbReference type="ARBA" id="ARBA00022475"/>
    </source>
</evidence>
<comment type="subcellular location">
    <subcellularLocation>
        <location evidence="1">Cell membrane</location>
        <topology evidence="1">Multi-pass membrane protein</topology>
    </subcellularLocation>
</comment>
<name>A0ABP8RFD3_9PSEU</name>
<evidence type="ECO:0000256" key="7">
    <source>
        <dbReference type="ARBA" id="ARBA00023136"/>
    </source>
</evidence>
<dbReference type="Pfam" id="PF02653">
    <property type="entry name" value="BPD_transp_2"/>
    <property type="match status" value="1"/>
</dbReference>
<sequence length="290" mass="29191">MSDVWQLVVQGVTSGAVYAIAAASIVLMYRTTRLFNFAIGAMIALAAYLLYALTDAGLPFAVAAPLAVLAVGVVAAVFYRLVPARMVRQAHWVAIVSTLAFGILIEGLLGVIWLGNNYTVATPWTPSLVDVGGGAQVQGTGLVTFAVMVVCCGAAALVVSARRLGARFTAAATHAVVADARGIPTARFHVAAWLLGGLLAGVAGVAYGSTASVGFGVVLVGFAAFPAAIIGGLDSVPGSMIAGSLLGIVQAVLTRAGLGDAFGAVAFALAVGVLVVRPTGLLGSREALRV</sequence>
<evidence type="ECO:0000256" key="8">
    <source>
        <dbReference type="ARBA" id="ARBA00037998"/>
    </source>
</evidence>
<protein>
    <submittedName>
        <fullName evidence="10">Branched-chain amino acid ABC transporter permease</fullName>
    </submittedName>
</protein>
<dbReference type="EMBL" id="BAABGT010000005">
    <property type="protein sequence ID" value="GAA4536710.1"/>
    <property type="molecule type" value="Genomic_DNA"/>
</dbReference>
<dbReference type="InterPro" id="IPR001851">
    <property type="entry name" value="ABC_transp_permease"/>
</dbReference>
<feature type="transmembrane region" description="Helical" evidence="9">
    <location>
        <begin position="34"/>
        <end position="54"/>
    </location>
</feature>
<feature type="transmembrane region" description="Helical" evidence="9">
    <location>
        <begin position="264"/>
        <end position="283"/>
    </location>
</feature>
<keyword evidence="4 9" id="KW-0812">Transmembrane</keyword>
<evidence type="ECO:0000256" key="6">
    <source>
        <dbReference type="ARBA" id="ARBA00022989"/>
    </source>
</evidence>
<dbReference type="CDD" id="cd06582">
    <property type="entry name" value="TM_PBP1_LivH_like"/>
    <property type="match status" value="1"/>
</dbReference>
<evidence type="ECO:0000256" key="1">
    <source>
        <dbReference type="ARBA" id="ARBA00004651"/>
    </source>
</evidence>
<feature type="transmembrane region" description="Helical" evidence="9">
    <location>
        <begin position="135"/>
        <end position="159"/>
    </location>
</feature>
<dbReference type="InterPro" id="IPR052157">
    <property type="entry name" value="BCAA_transport_permease"/>
</dbReference>
<evidence type="ECO:0000256" key="2">
    <source>
        <dbReference type="ARBA" id="ARBA00022448"/>
    </source>
</evidence>
<proteinExistence type="inferred from homology"/>